<feature type="domain" description="EAL" evidence="6">
    <location>
        <begin position="725"/>
        <end position="980"/>
    </location>
</feature>
<dbReference type="Pfam" id="PF07696">
    <property type="entry name" value="7TMR-DISMED2"/>
    <property type="match status" value="1"/>
</dbReference>
<keyword evidence="2" id="KW-0812">Transmembrane</keyword>
<feature type="signal peptide" evidence="3">
    <location>
        <begin position="1"/>
        <end position="33"/>
    </location>
</feature>
<feature type="transmembrane region" description="Helical" evidence="2">
    <location>
        <begin position="356"/>
        <end position="377"/>
    </location>
</feature>
<dbReference type="KEGG" id="kak:Kalk_04735"/>
<dbReference type="Gene3D" id="3.30.450.20">
    <property type="entry name" value="PAS domain"/>
    <property type="match status" value="1"/>
</dbReference>
<dbReference type="InterPro" id="IPR029787">
    <property type="entry name" value="Nucleotide_cyclase"/>
</dbReference>
<dbReference type="CDD" id="cd01949">
    <property type="entry name" value="GGDEF"/>
    <property type="match status" value="1"/>
</dbReference>
<keyword evidence="3" id="KW-0732">Signal</keyword>
<feature type="domain" description="GGDEF" evidence="7">
    <location>
        <begin position="581"/>
        <end position="714"/>
    </location>
</feature>
<evidence type="ECO:0000256" key="1">
    <source>
        <dbReference type="ARBA" id="ARBA00001946"/>
    </source>
</evidence>
<dbReference type="SUPFAM" id="SSF55073">
    <property type="entry name" value="Nucleotide cyclase"/>
    <property type="match status" value="1"/>
</dbReference>
<organism evidence="8 9">
    <name type="scientific">Ketobacter alkanivorans</name>
    <dbReference type="NCBI Taxonomy" id="1917421"/>
    <lineage>
        <taxon>Bacteria</taxon>
        <taxon>Pseudomonadati</taxon>
        <taxon>Pseudomonadota</taxon>
        <taxon>Gammaproteobacteria</taxon>
        <taxon>Pseudomonadales</taxon>
        <taxon>Ketobacteraceae</taxon>
        <taxon>Ketobacter</taxon>
    </lineage>
</organism>
<dbReference type="SMART" id="SM00091">
    <property type="entry name" value="PAS"/>
    <property type="match status" value="1"/>
</dbReference>
<dbReference type="PROSITE" id="PS50113">
    <property type="entry name" value="PAC"/>
    <property type="match status" value="1"/>
</dbReference>
<dbReference type="NCBIfam" id="TIGR00229">
    <property type="entry name" value="sensory_box"/>
    <property type="match status" value="1"/>
</dbReference>
<dbReference type="Proteomes" id="UP000235116">
    <property type="component" value="Chromosome"/>
</dbReference>
<name>A0A2K9LJT9_9GAMM</name>
<dbReference type="SUPFAM" id="SSF141868">
    <property type="entry name" value="EAL domain-like"/>
    <property type="match status" value="1"/>
</dbReference>
<dbReference type="Gene3D" id="3.30.70.270">
    <property type="match status" value="1"/>
</dbReference>
<evidence type="ECO:0000259" key="5">
    <source>
        <dbReference type="PROSITE" id="PS50113"/>
    </source>
</evidence>
<dbReference type="Pfam" id="PF00563">
    <property type="entry name" value="EAL"/>
    <property type="match status" value="1"/>
</dbReference>
<dbReference type="InterPro" id="IPR000160">
    <property type="entry name" value="GGDEF_dom"/>
</dbReference>
<dbReference type="InterPro" id="IPR001610">
    <property type="entry name" value="PAC"/>
</dbReference>
<dbReference type="PROSITE" id="PS50887">
    <property type="entry name" value="GGDEF"/>
    <property type="match status" value="1"/>
</dbReference>
<proteinExistence type="predicted"/>
<dbReference type="Gene3D" id="2.60.40.2380">
    <property type="match status" value="1"/>
</dbReference>
<dbReference type="Pfam" id="PF07695">
    <property type="entry name" value="7TMR-DISM_7TM"/>
    <property type="match status" value="1"/>
</dbReference>
<sequence length="983" mass="111052">MTCNRHSNPLTLKATLACLVVSVFSLFATVLQAATGFSGVSHVAANQQDDPLDLSISVLVDGSGRLLIDDLLTSRLGQEWSPLTEPSLNLGFVQSTIWLSASIPNFARGSDYLLVVDFPLLDELDVFFVSGEQVVSHVITGDQRPFMQRPFWHRDYVLALPDEQFEDLRVILRVRSEGSVLVPVRLWRQDAFWAQEQSTLLLKGGFIGIMLVMVLYNLFIYVVVRDQSYLYYVGYGVSILLFQLSIEGLAYQYLWPQLKEWHQISLILFLAFSVVFHCMFTLTFLNLPKRLPAASYALALLISVALLLSSLSVVLSYNVSIQLVTFLVLPTLITCMSVGVYLLYKGERRARYFVGGWFVYFFGAFVLTLTRMGWIPVNELTEYMLQIGVALEVVLFSMALADSINIERREKLEAQRQSIQNLERYRSLYENAAEGIYQSDLDGRLISVNPSLASMLGYANPAELMTAFSQKEITEFLNEVDYNSLIRNIMEKGRVHQFELRGLRRDGQVCWLSVSAKVVAGAQWGNDAMVEGFVSDITQRKRNEEQLMFLSRHDPLTGLVNRREFESRLHQALEEVHHQSEHHTLLLLDLDQFKLINDTCGHVAGDELLRQVTVLLRQLTRGGDVLARLGGDEFGILLTNCAEDNAIMVAQKIRHQIQSMRFEWDGSMFNMAGSVGLVTIKREMDSVKEVINLADAACHTAKNSGRNRVHVYDPEDVHLASHQTHMQWAARISDAIEHDSFMLYVQPIVAVTADPFVGKSYEVLLRLNYDNGIVYPGTFLPAAERYNLMPQVDRWVVQNLFKWMENNPKKLSGVADVSVNLSGLTLGDNEFPAFLREQFERYGIAPNKICFEITETIAVTNLSTTLKFIEEFRAIGCSFSLDDFGSGFSSYGYLKSLPVDYLKIDGVFVKDMVASDIDCAMVESINRIGHVMGKKTIAEFVESEEITDMLRRMGVDYAQGYGISKPYPIDDIEVFIPATPRHP</sequence>
<keyword evidence="2" id="KW-1133">Transmembrane helix</keyword>
<feature type="transmembrane region" description="Helical" evidence="2">
    <location>
        <begin position="229"/>
        <end position="246"/>
    </location>
</feature>
<evidence type="ECO:0000259" key="7">
    <source>
        <dbReference type="PROSITE" id="PS50887"/>
    </source>
</evidence>
<evidence type="ECO:0000259" key="6">
    <source>
        <dbReference type="PROSITE" id="PS50883"/>
    </source>
</evidence>
<dbReference type="NCBIfam" id="TIGR00254">
    <property type="entry name" value="GGDEF"/>
    <property type="match status" value="1"/>
</dbReference>
<dbReference type="CDD" id="cd00130">
    <property type="entry name" value="PAS"/>
    <property type="match status" value="1"/>
</dbReference>
<keyword evidence="9" id="KW-1185">Reference proteome</keyword>
<feature type="domain" description="PAS" evidence="4">
    <location>
        <begin position="421"/>
        <end position="458"/>
    </location>
</feature>
<comment type="cofactor">
    <cofactor evidence="1">
        <name>Mg(2+)</name>
        <dbReference type="ChEBI" id="CHEBI:18420"/>
    </cofactor>
</comment>
<dbReference type="InterPro" id="IPR035919">
    <property type="entry name" value="EAL_sf"/>
</dbReference>
<dbReference type="PROSITE" id="PS50883">
    <property type="entry name" value="EAL"/>
    <property type="match status" value="1"/>
</dbReference>
<dbReference type="InterPro" id="IPR035965">
    <property type="entry name" value="PAS-like_dom_sf"/>
</dbReference>
<evidence type="ECO:0008006" key="10">
    <source>
        <dbReference type="Google" id="ProtNLM"/>
    </source>
</evidence>
<dbReference type="SMART" id="SM00052">
    <property type="entry name" value="EAL"/>
    <property type="match status" value="1"/>
</dbReference>
<protein>
    <recommendedName>
        <fullName evidence="10">Diguanylate cyclase</fullName>
    </recommendedName>
</protein>
<dbReference type="InterPro" id="IPR043128">
    <property type="entry name" value="Rev_trsase/Diguanyl_cyclase"/>
</dbReference>
<feature type="chain" id="PRO_5014772261" description="Diguanylate cyclase" evidence="3">
    <location>
        <begin position="34"/>
        <end position="983"/>
    </location>
</feature>
<evidence type="ECO:0000256" key="2">
    <source>
        <dbReference type="SAM" id="Phobius"/>
    </source>
</evidence>
<dbReference type="InterPro" id="IPR052155">
    <property type="entry name" value="Biofilm_reg_signaling"/>
</dbReference>
<dbReference type="InterPro" id="IPR011622">
    <property type="entry name" value="7TMR_DISM_rcpt_extracell_dom2"/>
</dbReference>
<dbReference type="SUPFAM" id="SSF55785">
    <property type="entry name" value="PYP-like sensor domain (PAS domain)"/>
    <property type="match status" value="1"/>
</dbReference>
<dbReference type="PANTHER" id="PTHR44757:SF4">
    <property type="entry name" value="DIGUANYLATE CYCLASE DGCE-RELATED"/>
    <property type="match status" value="1"/>
</dbReference>
<dbReference type="GO" id="GO:0003824">
    <property type="term" value="F:catalytic activity"/>
    <property type="evidence" value="ECO:0007669"/>
    <property type="project" value="UniProtKB-ARBA"/>
</dbReference>
<dbReference type="PANTHER" id="PTHR44757">
    <property type="entry name" value="DIGUANYLATE CYCLASE DGCP"/>
    <property type="match status" value="1"/>
</dbReference>
<dbReference type="FunFam" id="3.30.70.270:FF:000001">
    <property type="entry name" value="Diguanylate cyclase domain protein"/>
    <property type="match status" value="1"/>
</dbReference>
<dbReference type="Pfam" id="PF00990">
    <property type="entry name" value="GGDEF"/>
    <property type="match status" value="1"/>
</dbReference>
<evidence type="ECO:0000259" key="4">
    <source>
        <dbReference type="PROSITE" id="PS50112"/>
    </source>
</evidence>
<dbReference type="InterPro" id="IPR000014">
    <property type="entry name" value="PAS"/>
</dbReference>
<feature type="transmembrane region" description="Helical" evidence="2">
    <location>
        <begin position="200"/>
        <end position="222"/>
    </location>
</feature>
<dbReference type="InterPro" id="IPR001633">
    <property type="entry name" value="EAL_dom"/>
</dbReference>
<dbReference type="AlphaFoldDB" id="A0A2K9LJT9"/>
<evidence type="ECO:0000313" key="9">
    <source>
        <dbReference type="Proteomes" id="UP000235116"/>
    </source>
</evidence>
<gene>
    <name evidence="8" type="ORF">Kalk_04735</name>
</gene>
<dbReference type="Gene3D" id="3.20.20.450">
    <property type="entry name" value="EAL domain"/>
    <property type="match status" value="1"/>
</dbReference>
<feature type="domain" description="PAC" evidence="5">
    <location>
        <begin position="496"/>
        <end position="549"/>
    </location>
</feature>
<keyword evidence="2" id="KW-0472">Membrane</keyword>
<evidence type="ECO:0000256" key="3">
    <source>
        <dbReference type="SAM" id="SignalP"/>
    </source>
</evidence>
<dbReference type="OrthoDB" id="9787514at2"/>
<dbReference type="PROSITE" id="PS50112">
    <property type="entry name" value="PAS"/>
    <property type="match status" value="1"/>
</dbReference>
<dbReference type="InterPro" id="IPR000700">
    <property type="entry name" value="PAS-assoc_C"/>
</dbReference>
<evidence type="ECO:0000313" key="8">
    <source>
        <dbReference type="EMBL" id="AUM11765.1"/>
    </source>
</evidence>
<dbReference type="InterPro" id="IPR011623">
    <property type="entry name" value="7TMR_DISM_rcpt_extracell_dom1"/>
</dbReference>
<dbReference type="Pfam" id="PF13426">
    <property type="entry name" value="PAS_9"/>
    <property type="match status" value="1"/>
</dbReference>
<reference evidence="9" key="1">
    <citation type="submission" date="2017-08" db="EMBL/GenBank/DDBJ databases">
        <title>Direct submision.</title>
        <authorList>
            <person name="Kim S.-J."/>
            <person name="Rhee S.-K."/>
        </authorList>
    </citation>
    <scope>NUCLEOTIDE SEQUENCE [LARGE SCALE GENOMIC DNA]</scope>
    <source>
        <strain evidence="9">GI5</strain>
    </source>
</reference>
<dbReference type="SMART" id="SM00086">
    <property type="entry name" value="PAC"/>
    <property type="match status" value="1"/>
</dbReference>
<feature type="transmembrane region" description="Helical" evidence="2">
    <location>
        <begin position="297"/>
        <end position="317"/>
    </location>
</feature>
<dbReference type="EMBL" id="CP022684">
    <property type="protein sequence ID" value="AUM11765.1"/>
    <property type="molecule type" value="Genomic_DNA"/>
</dbReference>
<feature type="transmembrane region" description="Helical" evidence="2">
    <location>
        <begin position="266"/>
        <end position="285"/>
    </location>
</feature>
<dbReference type="SMART" id="SM00267">
    <property type="entry name" value="GGDEF"/>
    <property type="match status" value="1"/>
</dbReference>
<accession>A0A2K9LJT9</accession>
<dbReference type="RefSeq" id="WP_101893104.1">
    <property type="nucleotide sequence ID" value="NZ_CP022684.1"/>
</dbReference>
<dbReference type="CDD" id="cd01948">
    <property type="entry name" value="EAL"/>
    <property type="match status" value="1"/>
</dbReference>
<feature type="transmembrane region" description="Helical" evidence="2">
    <location>
        <begin position="323"/>
        <end position="344"/>
    </location>
</feature>